<evidence type="ECO:0000313" key="2">
    <source>
        <dbReference type="EMBL" id="MBC8629745.1"/>
    </source>
</evidence>
<dbReference type="Gene3D" id="1.10.3210.10">
    <property type="entry name" value="Hypothetical protein af1432"/>
    <property type="match status" value="1"/>
</dbReference>
<evidence type="ECO:0000313" key="3">
    <source>
        <dbReference type="Proteomes" id="UP000661649"/>
    </source>
</evidence>
<reference evidence="2 3" key="1">
    <citation type="submission" date="2020-08" db="EMBL/GenBank/DDBJ databases">
        <title>Genome public.</title>
        <authorList>
            <person name="Liu C."/>
            <person name="Sun Q."/>
        </authorList>
    </citation>
    <scope>NUCLEOTIDE SEQUENCE [LARGE SCALE GENOMIC DNA]</scope>
    <source>
        <strain evidence="2 3">3_YM_SP_D4_24.mj</strain>
    </source>
</reference>
<keyword evidence="3" id="KW-1185">Reference proteome</keyword>
<feature type="domain" description="HD" evidence="1">
    <location>
        <begin position="27"/>
        <end position="120"/>
    </location>
</feature>
<dbReference type="InterPro" id="IPR006674">
    <property type="entry name" value="HD_domain"/>
</dbReference>
<name>A0ABR7PG10_9FIRM</name>
<organism evidence="2 3">
    <name type="scientific">Blautia stercoris</name>
    <dbReference type="NCBI Taxonomy" id="871664"/>
    <lineage>
        <taxon>Bacteria</taxon>
        <taxon>Bacillati</taxon>
        <taxon>Bacillota</taxon>
        <taxon>Clostridia</taxon>
        <taxon>Lachnospirales</taxon>
        <taxon>Lachnospiraceae</taxon>
        <taxon>Blautia</taxon>
    </lineage>
</organism>
<comment type="caution">
    <text evidence="2">The sequence shown here is derived from an EMBL/GenBank/DDBJ whole genome shotgun (WGS) entry which is preliminary data.</text>
</comment>
<dbReference type="Pfam" id="PF01966">
    <property type="entry name" value="HD"/>
    <property type="match status" value="1"/>
</dbReference>
<dbReference type="CDD" id="cd00077">
    <property type="entry name" value="HDc"/>
    <property type="match status" value="1"/>
</dbReference>
<dbReference type="SUPFAM" id="SSF109604">
    <property type="entry name" value="HD-domain/PDEase-like"/>
    <property type="match status" value="1"/>
</dbReference>
<dbReference type="InterPro" id="IPR003607">
    <property type="entry name" value="HD/PDEase_dom"/>
</dbReference>
<dbReference type="Proteomes" id="UP000661649">
    <property type="component" value="Unassembled WGS sequence"/>
</dbReference>
<accession>A0ABR7PG10</accession>
<evidence type="ECO:0000259" key="1">
    <source>
        <dbReference type="Pfam" id="PF01966"/>
    </source>
</evidence>
<protein>
    <submittedName>
        <fullName evidence="2">HD domain-containing protein</fullName>
    </submittedName>
</protein>
<proteinExistence type="predicted"/>
<sequence>MNQDAKEKLKETLYREMMAYDAGDPARIQHFVKVHSFAQAIGKAEKLEEEIQFILECAALVHDIGIKLAEAKYGKSDGKFQEQEGPAEAEKMMRVIGFEEAVIERVSYLVGHHHTYTNIDGMDYQILVEADFLVNYFENGNSADTIQKSVEKIFKTKTGKEMAETMFFPKPADLSLSETWAQDALQDLEDFIEEQGIYIRQ</sequence>
<gene>
    <name evidence="2" type="ORF">H8712_14250</name>
</gene>
<dbReference type="RefSeq" id="WP_187559218.1">
    <property type="nucleotide sequence ID" value="NZ_JACRTP010000008.1"/>
</dbReference>
<dbReference type="EMBL" id="JACRTP010000008">
    <property type="protein sequence ID" value="MBC8629745.1"/>
    <property type="molecule type" value="Genomic_DNA"/>
</dbReference>